<gene>
    <name evidence="3" type="ORF">RF11_04513</name>
</gene>
<dbReference type="EMBL" id="JWZT01003124">
    <property type="protein sequence ID" value="KII67640.1"/>
    <property type="molecule type" value="Genomic_DNA"/>
</dbReference>
<evidence type="ECO:0000256" key="2">
    <source>
        <dbReference type="SAM" id="MobiDB-lite"/>
    </source>
</evidence>
<sequence>MKGYSAADILDQLMGPNRNLAPGEKPKEVLHWSNPRVCKNFLCGFCPYELFTNTKADLGSCALIHEELLRNQYEASDEYGTMGYEESFYHFIKKILEDCERKIARGYERLKNRKPVFMDPADQDAYDKINEKMNEMLKKIEEMGTKGSVEEATYAMQDVEEMRNELNSIAQRSSTTTKFGYDREMEVCAVCGSLTLVNDLPSRFEDHLNGRQHVGFSKVRQQVKLMNDNKYWKKKSKKDEEEGKKDSSKRRKRSSSSSRSRSRSKERKSSKHAEKRRKRSRSTSRSPKRSSRSDRDRSPHRSRRRSHEKSSRSRRS</sequence>
<accession>A0A0C2MU08</accession>
<keyword evidence="4" id="KW-1185">Reference proteome</keyword>
<feature type="region of interest" description="Disordered" evidence="2">
    <location>
        <begin position="227"/>
        <end position="316"/>
    </location>
</feature>
<name>A0A0C2MU08_THEKT</name>
<dbReference type="OMA" id="HIAYTRI"/>
<evidence type="ECO:0000313" key="3">
    <source>
        <dbReference type="EMBL" id="KII67640.1"/>
    </source>
</evidence>
<evidence type="ECO:0000256" key="1">
    <source>
        <dbReference type="ARBA" id="ARBA00005655"/>
    </source>
</evidence>
<dbReference type="InterPro" id="IPR004882">
    <property type="entry name" value="Luc7-rel"/>
</dbReference>
<comment type="similarity">
    <text evidence="1">Belongs to the Luc7 family.</text>
</comment>
<dbReference type="GO" id="GO:0006376">
    <property type="term" value="P:mRNA splice site recognition"/>
    <property type="evidence" value="ECO:0007669"/>
    <property type="project" value="InterPro"/>
</dbReference>
<reference evidence="3 4" key="1">
    <citation type="journal article" date="2014" name="Genome Biol. Evol.">
        <title>The genome of the myxosporean Thelohanellus kitauei shows adaptations to nutrient acquisition within its fish host.</title>
        <authorList>
            <person name="Yang Y."/>
            <person name="Xiong J."/>
            <person name="Zhou Z."/>
            <person name="Huo F."/>
            <person name="Miao W."/>
            <person name="Ran C."/>
            <person name="Liu Y."/>
            <person name="Zhang J."/>
            <person name="Feng J."/>
            <person name="Wang M."/>
            <person name="Wang M."/>
            <person name="Wang L."/>
            <person name="Yao B."/>
        </authorList>
    </citation>
    <scope>NUCLEOTIDE SEQUENCE [LARGE SCALE GENOMIC DNA]</scope>
    <source>
        <strain evidence="3">Wuqing</strain>
    </source>
</reference>
<feature type="compositionally biased region" description="Basic residues" evidence="2">
    <location>
        <begin position="247"/>
        <end position="290"/>
    </location>
</feature>
<dbReference type="GO" id="GO:0003729">
    <property type="term" value="F:mRNA binding"/>
    <property type="evidence" value="ECO:0007669"/>
    <property type="project" value="InterPro"/>
</dbReference>
<comment type="caution">
    <text evidence="3">The sequence shown here is derived from an EMBL/GenBank/DDBJ whole genome shotgun (WGS) entry which is preliminary data.</text>
</comment>
<dbReference type="GO" id="GO:0005685">
    <property type="term" value="C:U1 snRNP"/>
    <property type="evidence" value="ECO:0007669"/>
    <property type="project" value="InterPro"/>
</dbReference>
<organism evidence="3 4">
    <name type="scientific">Thelohanellus kitauei</name>
    <name type="common">Myxosporean</name>
    <dbReference type="NCBI Taxonomy" id="669202"/>
    <lineage>
        <taxon>Eukaryota</taxon>
        <taxon>Metazoa</taxon>
        <taxon>Cnidaria</taxon>
        <taxon>Myxozoa</taxon>
        <taxon>Myxosporea</taxon>
        <taxon>Bivalvulida</taxon>
        <taxon>Platysporina</taxon>
        <taxon>Myxobolidae</taxon>
        <taxon>Thelohanellus</taxon>
    </lineage>
</organism>
<dbReference type="AlphaFoldDB" id="A0A0C2MU08"/>
<feature type="compositionally biased region" description="Basic and acidic residues" evidence="2">
    <location>
        <begin position="237"/>
        <end position="246"/>
    </location>
</feature>
<evidence type="ECO:0000313" key="4">
    <source>
        <dbReference type="Proteomes" id="UP000031668"/>
    </source>
</evidence>
<dbReference type="Proteomes" id="UP000031668">
    <property type="component" value="Unassembled WGS sequence"/>
</dbReference>
<dbReference type="OrthoDB" id="10266921at2759"/>
<dbReference type="PANTHER" id="PTHR12375">
    <property type="entry name" value="RNA-BINDING PROTEIN LUC7-RELATED"/>
    <property type="match status" value="1"/>
</dbReference>
<dbReference type="Pfam" id="PF03194">
    <property type="entry name" value="LUC7"/>
    <property type="match status" value="1"/>
</dbReference>
<feature type="compositionally biased region" description="Basic residues" evidence="2">
    <location>
        <begin position="300"/>
        <end position="316"/>
    </location>
</feature>
<proteinExistence type="inferred from homology"/>
<protein>
    <submittedName>
        <fullName evidence="3">Luc7-like protein 3</fullName>
    </submittedName>
</protein>